<evidence type="ECO:0000313" key="1">
    <source>
        <dbReference type="EMBL" id="CAL8087624.1"/>
    </source>
</evidence>
<dbReference type="SUPFAM" id="SSF53448">
    <property type="entry name" value="Nucleotide-diphospho-sugar transferases"/>
    <property type="match status" value="1"/>
</dbReference>
<evidence type="ECO:0000313" key="2">
    <source>
        <dbReference type="Proteomes" id="UP001642540"/>
    </source>
</evidence>
<reference evidence="1 2" key="1">
    <citation type="submission" date="2024-08" db="EMBL/GenBank/DDBJ databases">
        <authorList>
            <person name="Cucini C."/>
            <person name="Frati F."/>
        </authorList>
    </citation>
    <scope>NUCLEOTIDE SEQUENCE [LARGE SCALE GENOMIC DNA]</scope>
</reference>
<gene>
    <name evidence="1" type="ORF">ODALV1_LOCUS6799</name>
</gene>
<dbReference type="InterPro" id="IPR050587">
    <property type="entry name" value="GNT1/Glycosyltrans_8"/>
</dbReference>
<feature type="non-terminal residue" evidence="1">
    <location>
        <position position="1"/>
    </location>
</feature>
<comment type="caution">
    <text evidence="1">The sequence shown here is derived from an EMBL/GenBank/DDBJ whole genome shotgun (WGS) entry which is preliminary data.</text>
</comment>
<proteinExistence type="predicted"/>
<feature type="non-terminal residue" evidence="1">
    <location>
        <position position="162"/>
    </location>
</feature>
<dbReference type="PANTHER" id="PTHR11183">
    <property type="entry name" value="GLYCOGENIN SUBFAMILY MEMBER"/>
    <property type="match status" value="1"/>
</dbReference>
<accession>A0ABP1Q4M3</accession>
<dbReference type="Proteomes" id="UP001642540">
    <property type="component" value="Unassembled WGS sequence"/>
</dbReference>
<dbReference type="InterPro" id="IPR029044">
    <property type="entry name" value="Nucleotide-diphossugar_trans"/>
</dbReference>
<dbReference type="EMBL" id="CAXLJM020000021">
    <property type="protein sequence ID" value="CAL8087624.1"/>
    <property type="molecule type" value="Genomic_DNA"/>
</dbReference>
<name>A0ABP1Q4M3_9HEXA</name>
<keyword evidence="2" id="KW-1185">Reference proteome</keyword>
<protein>
    <submittedName>
        <fullName evidence="1">Uncharacterized protein</fullName>
    </submittedName>
</protein>
<sequence>MRGSAGDPQSQIWLTAVLTDFDVSGALTLCFSLKRLLTTRKIGVIVSKKVSKDIKELLRHTFDFFFFLDEERNTEELKEDDFVKVFTLSLKPFEKCVFLAPTMMAIKNCDEIFDDFDPTRQVFLTGERDGMDIFVVQPSVQNFNLLMASLRERNGRNMGNSY</sequence>
<organism evidence="1 2">
    <name type="scientific">Orchesella dallaii</name>
    <dbReference type="NCBI Taxonomy" id="48710"/>
    <lineage>
        <taxon>Eukaryota</taxon>
        <taxon>Metazoa</taxon>
        <taxon>Ecdysozoa</taxon>
        <taxon>Arthropoda</taxon>
        <taxon>Hexapoda</taxon>
        <taxon>Collembola</taxon>
        <taxon>Entomobryomorpha</taxon>
        <taxon>Entomobryoidea</taxon>
        <taxon>Orchesellidae</taxon>
        <taxon>Orchesellinae</taxon>
        <taxon>Orchesella</taxon>
    </lineage>
</organism>
<dbReference type="Gene3D" id="3.90.550.10">
    <property type="entry name" value="Spore Coat Polysaccharide Biosynthesis Protein SpsA, Chain A"/>
    <property type="match status" value="1"/>
</dbReference>